<protein>
    <submittedName>
        <fullName evidence="1">Uncharacterized protein</fullName>
    </submittedName>
</protein>
<sequence length="59" mass="6590">MLPVLGIPAGLQSSARPYWNSWRTGQWLPGIILFVKLRTGWSITDLAERILLALRGIEG</sequence>
<name>A0A0L8FW99_OCTBM</name>
<proteinExistence type="predicted"/>
<organism evidence="1">
    <name type="scientific">Octopus bimaculoides</name>
    <name type="common">California two-spotted octopus</name>
    <dbReference type="NCBI Taxonomy" id="37653"/>
    <lineage>
        <taxon>Eukaryota</taxon>
        <taxon>Metazoa</taxon>
        <taxon>Spiralia</taxon>
        <taxon>Lophotrochozoa</taxon>
        <taxon>Mollusca</taxon>
        <taxon>Cephalopoda</taxon>
        <taxon>Coleoidea</taxon>
        <taxon>Octopodiformes</taxon>
        <taxon>Octopoda</taxon>
        <taxon>Incirrata</taxon>
        <taxon>Octopodidae</taxon>
        <taxon>Octopus</taxon>
    </lineage>
</organism>
<accession>A0A0L8FW99</accession>
<gene>
    <name evidence="1" type="ORF">OCBIM_22005971mg</name>
</gene>
<dbReference type="EMBL" id="KQ425767">
    <property type="protein sequence ID" value="KOF69016.1"/>
    <property type="molecule type" value="Genomic_DNA"/>
</dbReference>
<reference evidence="1" key="1">
    <citation type="submission" date="2015-07" db="EMBL/GenBank/DDBJ databases">
        <title>MeaNS - Measles Nucleotide Surveillance Program.</title>
        <authorList>
            <person name="Tran T."/>
            <person name="Druce J."/>
        </authorList>
    </citation>
    <scope>NUCLEOTIDE SEQUENCE</scope>
    <source>
        <strain evidence="1">UCB-OBI-ISO-001</strain>
        <tissue evidence="1">Gonad</tissue>
    </source>
</reference>
<evidence type="ECO:0000313" key="1">
    <source>
        <dbReference type="EMBL" id="KOF69016.1"/>
    </source>
</evidence>
<dbReference type="AlphaFoldDB" id="A0A0L8FW99"/>